<dbReference type="SUPFAM" id="SSF46785">
    <property type="entry name" value="Winged helix' DNA-binding domain"/>
    <property type="match status" value="1"/>
</dbReference>
<feature type="domain" description="HTH lysR-type" evidence="5">
    <location>
        <begin position="3"/>
        <end position="60"/>
    </location>
</feature>
<dbReference type="Gene3D" id="1.10.10.10">
    <property type="entry name" value="Winged helix-like DNA-binding domain superfamily/Winged helix DNA-binding domain"/>
    <property type="match status" value="1"/>
</dbReference>
<evidence type="ECO:0000256" key="2">
    <source>
        <dbReference type="ARBA" id="ARBA00023015"/>
    </source>
</evidence>
<gene>
    <name evidence="6" type="ORF">ABDK96_02755</name>
</gene>
<evidence type="ECO:0000256" key="1">
    <source>
        <dbReference type="ARBA" id="ARBA00009437"/>
    </source>
</evidence>
<accession>A0ABV0IGF6</accession>
<dbReference type="SUPFAM" id="SSF53850">
    <property type="entry name" value="Periplasmic binding protein-like II"/>
    <property type="match status" value="1"/>
</dbReference>
<dbReference type="PROSITE" id="PS50931">
    <property type="entry name" value="HTH_LYSR"/>
    <property type="match status" value="1"/>
</dbReference>
<comment type="caution">
    <text evidence="6">The sequence shown here is derived from an EMBL/GenBank/DDBJ whole genome shotgun (WGS) entry which is preliminary data.</text>
</comment>
<dbReference type="Gene3D" id="3.40.190.10">
    <property type="entry name" value="Periplasmic binding protein-like II"/>
    <property type="match status" value="2"/>
</dbReference>
<evidence type="ECO:0000256" key="3">
    <source>
        <dbReference type="ARBA" id="ARBA00023125"/>
    </source>
</evidence>
<organism evidence="6 7">
    <name type="scientific">Citricoccus nitrophenolicus</name>
    <dbReference type="NCBI Taxonomy" id="863575"/>
    <lineage>
        <taxon>Bacteria</taxon>
        <taxon>Bacillati</taxon>
        <taxon>Actinomycetota</taxon>
        <taxon>Actinomycetes</taxon>
        <taxon>Micrococcales</taxon>
        <taxon>Micrococcaceae</taxon>
        <taxon>Citricoccus</taxon>
    </lineage>
</organism>
<dbReference type="InterPro" id="IPR036388">
    <property type="entry name" value="WH-like_DNA-bd_sf"/>
</dbReference>
<keyword evidence="4" id="KW-0804">Transcription</keyword>
<evidence type="ECO:0000256" key="4">
    <source>
        <dbReference type="ARBA" id="ARBA00023163"/>
    </source>
</evidence>
<reference evidence="6 7" key="1">
    <citation type="submission" date="2024-05" db="EMBL/GenBank/DDBJ databases">
        <authorList>
            <person name="Yi C."/>
        </authorList>
    </citation>
    <scope>NUCLEOTIDE SEQUENCE [LARGE SCALE GENOMIC DNA]</scope>
    <source>
        <strain evidence="6 7">XS13</strain>
    </source>
</reference>
<keyword evidence="2" id="KW-0805">Transcription regulation</keyword>
<keyword evidence="7" id="KW-1185">Reference proteome</keyword>
<evidence type="ECO:0000313" key="7">
    <source>
        <dbReference type="Proteomes" id="UP001484097"/>
    </source>
</evidence>
<protein>
    <submittedName>
        <fullName evidence="6">LysR family transcriptional regulator</fullName>
    </submittedName>
</protein>
<name>A0ABV0IGF6_9MICC</name>
<evidence type="ECO:0000313" key="6">
    <source>
        <dbReference type="EMBL" id="MEO9246595.1"/>
    </source>
</evidence>
<dbReference type="InterPro" id="IPR036390">
    <property type="entry name" value="WH_DNA-bd_sf"/>
</dbReference>
<evidence type="ECO:0000259" key="5">
    <source>
        <dbReference type="PROSITE" id="PS50931"/>
    </source>
</evidence>
<dbReference type="PANTHER" id="PTHR30346">
    <property type="entry name" value="TRANSCRIPTIONAL DUAL REGULATOR HCAR-RELATED"/>
    <property type="match status" value="1"/>
</dbReference>
<dbReference type="EMBL" id="JBDXMX010000001">
    <property type="protein sequence ID" value="MEO9246595.1"/>
    <property type="molecule type" value="Genomic_DNA"/>
</dbReference>
<proteinExistence type="inferred from homology"/>
<keyword evidence="3" id="KW-0238">DNA-binding</keyword>
<dbReference type="Pfam" id="PF03466">
    <property type="entry name" value="LysR_substrate"/>
    <property type="match status" value="1"/>
</dbReference>
<dbReference type="InterPro" id="IPR005119">
    <property type="entry name" value="LysR_subst-bd"/>
</dbReference>
<sequence>MELSLRRLRMLRELHLRGTVTAVAAALHYSPSGVSQQLAQLERDVGVRLVERHGRRLLLTELGLVLAEHAEQILGSVDQATLALEQAQNGVTARLTAGVWASVASSLVPPALTALAIDHPGIVVRTVELDPEQSAGAVKEGTLDLSFVIDYSVTPAHEEPGLSQTLVAVERLHAAVPAGMVPTETVRLAQLAEYPWILAPASDHFGHAVRTACQQQGFEPRIAHTVAEQPTALAMAAGGLGVSLVSDLALELVPAGVDLIALEEPVMRTVSIAYRTTPTPRHSLHLVIDAFRRAAAEKGLAASSTTD</sequence>
<dbReference type="Proteomes" id="UP001484097">
    <property type="component" value="Unassembled WGS sequence"/>
</dbReference>
<dbReference type="InterPro" id="IPR000847">
    <property type="entry name" value="LysR_HTH_N"/>
</dbReference>
<dbReference type="Pfam" id="PF00126">
    <property type="entry name" value="HTH_1"/>
    <property type="match status" value="1"/>
</dbReference>
<dbReference type="CDD" id="cd08423">
    <property type="entry name" value="PBP2_LTTR_like_6"/>
    <property type="match status" value="1"/>
</dbReference>
<dbReference type="RefSeq" id="WP_347918761.1">
    <property type="nucleotide sequence ID" value="NZ_JBDXMX010000001.1"/>
</dbReference>
<dbReference type="PANTHER" id="PTHR30346:SF29">
    <property type="entry name" value="LYSR SUBSTRATE-BINDING"/>
    <property type="match status" value="1"/>
</dbReference>
<comment type="similarity">
    <text evidence="1">Belongs to the LysR transcriptional regulatory family.</text>
</comment>